<gene>
    <name evidence="1" type="ORF">Golob_026574</name>
</gene>
<evidence type="ECO:0000313" key="2">
    <source>
        <dbReference type="Proteomes" id="UP000593572"/>
    </source>
</evidence>
<reference evidence="1 2" key="1">
    <citation type="journal article" date="2019" name="Genome Biol. Evol.">
        <title>Insights into the evolution of the New World diploid cottons (Gossypium, subgenus Houzingenia) based on genome sequencing.</title>
        <authorList>
            <person name="Grover C.E."/>
            <person name="Arick M.A. 2nd"/>
            <person name="Thrash A."/>
            <person name="Conover J.L."/>
            <person name="Sanders W.S."/>
            <person name="Peterson D.G."/>
            <person name="Frelichowski J.E."/>
            <person name="Scheffler J.A."/>
            <person name="Scheffler B.E."/>
            <person name="Wendel J.F."/>
        </authorList>
    </citation>
    <scope>NUCLEOTIDE SEQUENCE [LARGE SCALE GENOMIC DNA]</scope>
    <source>
        <strain evidence="1">157</strain>
        <tissue evidence="1">Leaf</tissue>
    </source>
</reference>
<dbReference type="AlphaFoldDB" id="A0A7J8LVJ0"/>
<evidence type="ECO:0000313" key="1">
    <source>
        <dbReference type="EMBL" id="MBA0556477.1"/>
    </source>
</evidence>
<comment type="caution">
    <text evidence="1">The sequence shown here is derived from an EMBL/GenBank/DDBJ whole genome shotgun (WGS) entry which is preliminary data.</text>
</comment>
<dbReference type="Proteomes" id="UP000593572">
    <property type="component" value="Unassembled WGS sequence"/>
</dbReference>
<proteinExistence type="predicted"/>
<dbReference type="EMBL" id="JABEZX010000005">
    <property type="protein sequence ID" value="MBA0556477.1"/>
    <property type="molecule type" value="Genomic_DNA"/>
</dbReference>
<organism evidence="1 2">
    <name type="scientific">Gossypium lobatum</name>
    <dbReference type="NCBI Taxonomy" id="34289"/>
    <lineage>
        <taxon>Eukaryota</taxon>
        <taxon>Viridiplantae</taxon>
        <taxon>Streptophyta</taxon>
        <taxon>Embryophyta</taxon>
        <taxon>Tracheophyta</taxon>
        <taxon>Spermatophyta</taxon>
        <taxon>Magnoliopsida</taxon>
        <taxon>eudicotyledons</taxon>
        <taxon>Gunneridae</taxon>
        <taxon>Pentapetalae</taxon>
        <taxon>rosids</taxon>
        <taxon>malvids</taxon>
        <taxon>Malvales</taxon>
        <taxon>Malvaceae</taxon>
        <taxon>Malvoideae</taxon>
        <taxon>Gossypium</taxon>
    </lineage>
</organism>
<keyword evidence="2" id="KW-1185">Reference proteome</keyword>
<accession>A0A7J8LVJ0</accession>
<sequence>MDCNDTKSNVIRKVSTQLGVTVKKSMPQQYYLGRSDEGKKVNLNSDTFQERKKTPMKDNLEIIEVETKLNSNWLRPNIKEKDIDKVRCEGKEECNEKISLKVL</sequence>
<name>A0A7J8LVJ0_9ROSI</name>
<protein>
    <submittedName>
        <fullName evidence="1">Uncharacterized protein</fullName>
    </submittedName>
</protein>